<organism evidence="11 12">
    <name type="scientific">Plectus sambesii</name>
    <dbReference type="NCBI Taxonomy" id="2011161"/>
    <lineage>
        <taxon>Eukaryota</taxon>
        <taxon>Metazoa</taxon>
        <taxon>Ecdysozoa</taxon>
        <taxon>Nematoda</taxon>
        <taxon>Chromadorea</taxon>
        <taxon>Plectida</taxon>
        <taxon>Plectina</taxon>
        <taxon>Plectoidea</taxon>
        <taxon>Plectidae</taxon>
        <taxon>Plectus</taxon>
    </lineage>
</organism>
<evidence type="ECO:0000313" key="12">
    <source>
        <dbReference type="WBParaSite" id="PSAMB.scaffold182size68474.g2934.t1"/>
    </source>
</evidence>
<dbReference type="InterPro" id="IPR039205">
    <property type="entry name" value="NDUFA11"/>
</dbReference>
<evidence type="ECO:0000256" key="9">
    <source>
        <dbReference type="ARBA" id="ARBA00030608"/>
    </source>
</evidence>
<name>A0A914VDS7_9BILA</name>
<dbReference type="GO" id="GO:0006120">
    <property type="term" value="P:mitochondrial electron transport, NADH to ubiquinone"/>
    <property type="evidence" value="ECO:0007669"/>
    <property type="project" value="InterPro"/>
</dbReference>
<reference evidence="12" key="1">
    <citation type="submission" date="2022-11" db="UniProtKB">
        <authorList>
            <consortium name="WormBaseParasite"/>
        </authorList>
    </citation>
    <scope>IDENTIFICATION</scope>
</reference>
<evidence type="ECO:0000256" key="1">
    <source>
        <dbReference type="ARBA" id="ARBA00004292"/>
    </source>
</evidence>
<keyword evidence="6" id="KW-1133">Transmembrane helix</keyword>
<evidence type="ECO:0000256" key="6">
    <source>
        <dbReference type="ARBA" id="ARBA00022989"/>
    </source>
</evidence>
<keyword evidence="8" id="KW-0472">Membrane</keyword>
<evidence type="ECO:0000256" key="5">
    <source>
        <dbReference type="ARBA" id="ARBA00022792"/>
    </source>
</evidence>
<dbReference type="WBParaSite" id="PSAMB.scaffold182size68474.g2934.t1">
    <property type="protein sequence ID" value="PSAMB.scaffold182size68474.g2934.t1"/>
    <property type="gene ID" value="PSAMB.scaffold182size68474.g2934"/>
</dbReference>
<keyword evidence="11" id="KW-1185">Reference proteome</keyword>
<evidence type="ECO:0000256" key="8">
    <source>
        <dbReference type="ARBA" id="ARBA00023136"/>
    </source>
</evidence>
<proteinExistence type="inferred from homology"/>
<dbReference type="PANTHER" id="PTHR21382:SF1">
    <property type="entry name" value="NADH DEHYDROGENASE [UBIQUINONE] 1 ALPHA SUBCOMPLEX SUBUNIT 11"/>
    <property type="match status" value="1"/>
</dbReference>
<evidence type="ECO:0000256" key="10">
    <source>
        <dbReference type="ARBA" id="ARBA00031497"/>
    </source>
</evidence>
<dbReference type="Proteomes" id="UP000887566">
    <property type="component" value="Unplaced"/>
</dbReference>
<evidence type="ECO:0000256" key="4">
    <source>
        <dbReference type="ARBA" id="ARBA00022692"/>
    </source>
</evidence>
<keyword evidence="4" id="KW-0812">Transmembrane</keyword>
<evidence type="ECO:0000256" key="3">
    <source>
        <dbReference type="ARBA" id="ARBA00018191"/>
    </source>
</evidence>
<comment type="similarity">
    <text evidence="2">Belongs to the complex I NDUFA11 subunit family.</text>
</comment>
<sequence>MGGGGNDEPLRPTYNLLSAPWVRYGKKYTGQTSWWAEPNFKDVTVDKKQNRLEYFRFKEEDPYWYDPPVKDGTSIPGALGKDTKYNRNDAIKGDTPIPLKEWQEKLYKGSTQYKEIAKKWDISPEHPGIPINPGYEPNWANRSPWSQGHTTRIGWKLGLWGPRFFDKPLNEDPITKGLAVCKYAAFLMVPITVSDLVAYQGVGYKDWTLRLFLARYARNCALPFAAGFAWGVTMCTASNIRNKDDVYNHLFGSFAVGAVVTAALDNFPKGSWAAVCTLVLGVGWHYARILEHGLQGRKLIHASSIHYGPTAAHDWLQGPESEKPRKWW</sequence>
<evidence type="ECO:0000256" key="2">
    <source>
        <dbReference type="ARBA" id="ARBA00008699"/>
    </source>
</evidence>
<evidence type="ECO:0000313" key="11">
    <source>
        <dbReference type="Proteomes" id="UP000887566"/>
    </source>
</evidence>
<dbReference type="GO" id="GO:0005743">
    <property type="term" value="C:mitochondrial inner membrane"/>
    <property type="evidence" value="ECO:0007669"/>
    <property type="project" value="UniProtKB-SubCell"/>
</dbReference>
<protein>
    <recommendedName>
        <fullName evidence="3">NADH dehydrogenase [ubiquinone] 1 alpha subcomplex subunit 11</fullName>
    </recommendedName>
    <alternativeName>
        <fullName evidence="9">Complex I-B14.7</fullName>
    </alternativeName>
    <alternativeName>
        <fullName evidence="10">NADH-ubiquinone oxidoreductase subunit B14.7</fullName>
    </alternativeName>
</protein>
<accession>A0A914VDS7</accession>
<keyword evidence="7" id="KW-0496">Mitochondrion</keyword>
<comment type="subcellular location">
    <subcellularLocation>
        <location evidence="1">Mitochondrion inner membrane</location>
        <topology evidence="1">Multi-pass membrane protein</topology>
        <orientation evidence="1">Matrix side</orientation>
    </subcellularLocation>
</comment>
<evidence type="ECO:0000256" key="7">
    <source>
        <dbReference type="ARBA" id="ARBA00023128"/>
    </source>
</evidence>
<dbReference type="PANTHER" id="PTHR21382">
    <property type="entry name" value="NADH-UBIQUINONE OXIDOREDUCTASE SUBUNIT"/>
    <property type="match status" value="1"/>
</dbReference>
<dbReference type="GO" id="GO:0045271">
    <property type="term" value="C:respiratory chain complex I"/>
    <property type="evidence" value="ECO:0007669"/>
    <property type="project" value="InterPro"/>
</dbReference>
<dbReference type="AlphaFoldDB" id="A0A914VDS7"/>
<keyword evidence="5" id="KW-0999">Mitochondrion inner membrane</keyword>